<dbReference type="EMBL" id="CP097506">
    <property type="protein sequence ID" value="URD98338.1"/>
    <property type="molecule type" value="Genomic_DNA"/>
</dbReference>
<evidence type="ECO:0000313" key="2">
    <source>
        <dbReference type="EMBL" id="URD98338.1"/>
    </source>
</evidence>
<dbReference type="Proteomes" id="UP001055439">
    <property type="component" value="Chromosome 4"/>
</dbReference>
<feature type="region of interest" description="Disordered" evidence="1">
    <location>
        <begin position="1"/>
        <end position="23"/>
    </location>
</feature>
<feature type="region of interest" description="Disordered" evidence="1">
    <location>
        <begin position="62"/>
        <end position="84"/>
    </location>
</feature>
<evidence type="ECO:0000256" key="1">
    <source>
        <dbReference type="SAM" id="MobiDB-lite"/>
    </source>
</evidence>
<proteinExistence type="predicted"/>
<accession>A0A9E7JYS9</accession>
<organism evidence="2 3">
    <name type="scientific">Musa troglodytarum</name>
    <name type="common">fe'i banana</name>
    <dbReference type="NCBI Taxonomy" id="320322"/>
    <lineage>
        <taxon>Eukaryota</taxon>
        <taxon>Viridiplantae</taxon>
        <taxon>Streptophyta</taxon>
        <taxon>Embryophyta</taxon>
        <taxon>Tracheophyta</taxon>
        <taxon>Spermatophyta</taxon>
        <taxon>Magnoliopsida</taxon>
        <taxon>Liliopsida</taxon>
        <taxon>Zingiberales</taxon>
        <taxon>Musaceae</taxon>
        <taxon>Musa</taxon>
    </lineage>
</organism>
<protein>
    <submittedName>
        <fullName evidence="2">Uncharacterized protein</fullName>
    </submittedName>
</protein>
<name>A0A9E7JYS9_9LILI</name>
<feature type="compositionally biased region" description="Polar residues" evidence="1">
    <location>
        <begin position="10"/>
        <end position="21"/>
    </location>
</feature>
<gene>
    <name evidence="2" type="ORF">MUK42_27031</name>
</gene>
<dbReference type="AlphaFoldDB" id="A0A9E7JYS9"/>
<reference evidence="2" key="1">
    <citation type="submission" date="2022-05" db="EMBL/GenBank/DDBJ databases">
        <title>The Musa troglodytarum L. genome provides insights into the mechanism of non-climacteric behaviour and enrichment of carotenoids.</title>
        <authorList>
            <person name="Wang J."/>
        </authorList>
    </citation>
    <scope>NUCLEOTIDE SEQUENCE</scope>
    <source>
        <tissue evidence="2">Leaf</tissue>
    </source>
</reference>
<keyword evidence="3" id="KW-1185">Reference proteome</keyword>
<sequence length="84" mass="8941">MWQPVGHDQPLTSEPTQTASRTFGEGLRAIKRLTACCMIGEVGLPKLGVSSSMCSRAHAMSSHGTLDKGSRNGGIWLGVKPETM</sequence>
<evidence type="ECO:0000313" key="3">
    <source>
        <dbReference type="Proteomes" id="UP001055439"/>
    </source>
</evidence>